<sequence length="359" mass="40852">MALLHKLRSVGIGGKLLNMIKGMYDAPKIAVRVGNEVSNPNEYHCGVRQGCPASLILFDFYINDIFASKCGIMTISGEMTTDMTLQGQKVDSTDQYTYLGYIMNCKWDVSGTIKNNKNKVRKAVYAAYNFLRRSDVLTALKIKIINSVLMPIGYYGGETFGMSEARCKPIQMEIDKAIRMVVNVGNSAAMERIRDELDIASVFMRTSTARERAYHKWPTSKTWIADLIKAPMKARMATWVTGSARWIKKLCSQDSNGQTIITIVNRKRRNNRSVIHWWTVDRKIGKKGNWVDLQAMYPDLKVSLQDIGKMRMGIFQTAQRLSNMKTVDQKFKIFCPCCNLCVPETVDHILLSCSRWRSH</sequence>
<name>A0A1R1YE52_9FUNG</name>
<dbReference type="EMBL" id="LSSN01000229">
    <property type="protein sequence ID" value="OMJ25085.1"/>
    <property type="molecule type" value="Genomic_DNA"/>
</dbReference>
<evidence type="ECO:0000313" key="1">
    <source>
        <dbReference type="EMBL" id="OMJ25085.1"/>
    </source>
</evidence>
<evidence type="ECO:0000313" key="2">
    <source>
        <dbReference type="Proteomes" id="UP000187283"/>
    </source>
</evidence>
<organism evidence="1 2">
    <name type="scientific">Smittium culicis</name>
    <dbReference type="NCBI Taxonomy" id="133412"/>
    <lineage>
        <taxon>Eukaryota</taxon>
        <taxon>Fungi</taxon>
        <taxon>Fungi incertae sedis</taxon>
        <taxon>Zoopagomycota</taxon>
        <taxon>Kickxellomycotina</taxon>
        <taxon>Harpellomycetes</taxon>
        <taxon>Harpellales</taxon>
        <taxon>Legeriomycetaceae</taxon>
        <taxon>Smittium</taxon>
    </lineage>
</organism>
<comment type="caution">
    <text evidence="1">The sequence shown here is derived from an EMBL/GenBank/DDBJ whole genome shotgun (WGS) entry which is preliminary data.</text>
</comment>
<protein>
    <submittedName>
        <fullName evidence="1">Uncharacterized protein</fullName>
    </submittedName>
</protein>
<dbReference type="PANTHER" id="PTHR47027:SF20">
    <property type="entry name" value="REVERSE TRANSCRIPTASE-LIKE PROTEIN WITH RNA-DIRECTED DNA POLYMERASE DOMAIN"/>
    <property type="match status" value="1"/>
</dbReference>
<reference evidence="1 2" key="1">
    <citation type="submission" date="2017-01" db="EMBL/GenBank/DDBJ databases">
        <authorList>
            <person name="Mah S.A."/>
            <person name="Swanson W.J."/>
            <person name="Moy G.W."/>
            <person name="Vacquier V.D."/>
        </authorList>
    </citation>
    <scope>NUCLEOTIDE SEQUENCE [LARGE SCALE GENOMIC DNA]</scope>
    <source>
        <strain evidence="1 2">GSMNP</strain>
    </source>
</reference>
<gene>
    <name evidence="1" type="ORF">AYI70_g1140</name>
</gene>
<proteinExistence type="predicted"/>
<dbReference type="AlphaFoldDB" id="A0A1R1YE52"/>
<dbReference type="Proteomes" id="UP000187283">
    <property type="component" value="Unassembled WGS sequence"/>
</dbReference>
<keyword evidence="2" id="KW-1185">Reference proteome</keyword>
<dbReference type="OrthoDB" id="5534248at2759"/>
<dbReference type="PANTHER" id="PTHR47027">
    <property type="entry name" value="REVERSE TRANSCRIPTASE DOMAIN-CONTAINING PROTEIN"/>
    <property type="match status" value="1"/>
</dbReference>
<accession>A0A1R1YE52</accession>